<keyword evidence="1" id="KW-0597">Phosphoprotein</keyword>
<dbReference type="PROSITE" id="PS50851">
    <property type="entry name" value="CHEW"/>
    <property type="match status" value="1"/>
</dbReference>
<dbReference type="SUPFAM" id="SSF50341">
    <property type="entry name" value="CheW-like"/>
    <property type="match status" value="1"/>
</dbReference>
<gene>
    <name evidence="4" type="ORF">CWE12_03065</name>
</gene>
<dbReference type="SMART" id="SM00448">
    <property type="entry name" value="REC"/>
    <property type="match status" value="1"/>
</dbReference>
<evidence type="ECO:0000256" key="1">
    <source>
        <dbReference type="PROSITE-ProRule" id="PRU00169"/>
    </source>
</evidence>
<dbReference type="InterPro" id="IPR024181">
    <property type="entry name" value="Chemotax_regulator_CheV"/>
</dbReference>
<dbReference type="InterPro" id="IPR036061">
    <property type="entry name" value="CheW-like_dom_sf"/>
</dbReference>
<feature type="domain" description="Response regulatory" evidence="2">
    <location>
        <begin position="180"/>
        <end position="305"/>
    </location>
</feature>
<protein>
    <submittedName>
        <fullName evidence="4">Chemotaxis protein CheW</fullName>
    </submittedName>
</protein>
<evidence type="ECO:0000313" key="4">
    <source>
        <dbReference type="EMBL" id="RUO31986.1"/>
    </source>
</evidence>
<dbReference type="Pfam" id="PF01584">
    <property type="entry name" value="CheW"/>
    <property type="match status" value="1"/>
</dbReference>
<dbReference type="Proteomes" id="UP000287410">
    <property type="component" value="Unassembled WGS sequence"/>
</dbReference>
<dbReference type="PIRSF" id="PIRSF002867">
    <property type="entry name" value="CheV"/>
    <property type="match status" value="1"/>
</dbReference>
<dbReference type="PROSITE" id="PS50110">
    <property type="entry name" value="RESPONSE_REGULATORY"/>
    <property type="match status" value="1"/>
</dbReference>
<sequence>MSEFMKSVDARTNLAGRNRLEMLMFRLRGQQRFGINVFKVREVIPTMELAEMPGAGKQIKGVAHLRGESVPVIDLDYAMGGAGIPDDAPSFIIVSEYNRHVQGFLVGGVERIVNLNWEEVMSPPSGAGRGHYLTAVVKVDDQLVQIIDVEKVFSEVSGEEAHVSDEARARHSEIDKDSIVVLAVDDSMVARKQVERALKEVGLKCHLANDGKQALEWLEQQLENNDDLVRKVPVVLSDIEMPKMDGYTLTAEIKAHPQLKDLAVVLHSSLSGVFNEAMVKKVGADRFIAKFHPDELVEAIQSEVERVLDGVVVKDQV</sequence>
<feature type="domain" description="CheW-like" evidence="3">
    <location>
        <begin position="19"/>
        <end position="158"/>
    </location>
</feature>
<dbReference type="PANTHER" id="PTHR47233">
    <property type="entry name" value="CHEMOTAXIS PROTEIN CHEV"/>
    <property type="match status" value="1"/>
</dbReference>
<dbReference type="SMART" id="SM00260">
    <property type="entry name" value="CheW"/>
    <property type="match status" value="1"/>
</dbReference>
<keyword evidence="5" id="KW-1185">Reference proteome</keyword>
<evidence type="ECO:0000259" key="3">
    <source>
        <dbReference type="PROSITE" id="PS50851"/>
    </source>
</evidence>
<dbReference type="RefSeq" id="WP_126788188.1">
    <property type="nucleotide sequence ID" value="NZ_PIPN01000001.1"/>
</dbReference>
<reference evidence="4 5" key="1">
    <citation type="journal article" date="2018" name="Front. Microbiol.">
        <title>Genome-Based Analysis Reveals the Taxonomy and Diversity of the Family Idiomarinaceae.</title>
        <authorList>
            <person name="Liu Y."/>
            <person name="Lai Q."/>
            <person name="Shao Z."/>
        </authorList>
    </citation>
    <scope>NUCLEOTIDE SEQUENCE [LARGE SCALE GENOMIC DNA]</scope>
    <source>
        <strain evidence="4 5">GBSy1</strain>
    </source>
</reference>
<dbReference type="Gene3D" id="2.40.50.180">
    <property type="entry name" value="CheA-289, Domain 4"/>
    <property type="match status" value="1"/>
</dbReference>
<organism evidence="4 5">
    <name type="scientific">Aliidiomarina sedimenti</name>
    <dbReference type="NCBI Taxonomy" id="1933879"/>
    <lineage>
        <taxon>Bacteria</taxon>
        <taxon>Pseudomonadati</taxon>
        <taxon>Pseudomonadota</taxon>
        <taxon>Gammaproteobacteria</taxon>
        <taxon>Alteromonadales</taxon>
        <taxon>Idiomarinaceae</taxon>
        <taxon>Aliidiomarina</taxon>
    </lineage>
</organism>
<accession>A0ABY0C2B0</accession>
<evidence type="ECO:0000259" key="2">
    <source>
        <dbReference type="PROSITE" id="PS50110"/>
    </source>
</evidence>
<dbReference type="InterPro" id="IPR002545">
    <property type="entry name" value="CheW-lke_dom"/>
</dbReference>
<dbReference type="Gene3D" id="2.30.30.40">
    <property type="entry name" value="SH3 Domains"/>
    <property type="match status" value="1"/>
</dbReference>
<dbReference type="PANTHER" id="PTHR47233:SF3">
    <property type="entry name" value="CHEMOTAXIS PROTEIN CHEV"/>
    <property type="match status" value="1"/>
</dbReference>
<dbReference type="InterPro" id="IPR011006">
    <property type="entry name" value="CheY-like_superfamily"/>
</dbReference>
<name>A0ABY0C2B0_9GAMM</name>
<comment type="caution">
    <text evidence="4">The sequence shown here is derived from an EMBL/GenBank/DDBJ whole genome shotgun (WGS) entry which is preliminary data.</text>
</comment>
<dbReference type="SUPFAM" id="SSF52172">
    <property type="entry name" value="CheY-like"/>
    <property type="match status" value="1"/>
</dbReference>
<feature type="modified residue" description="4-aspartylphosphate" evidence="1">
    <location>
        <position position="238"/>
    </location>
</feature>
<dbReference type="EMBL" id="PIPN01000001">
    <property type="protein sequence ID" value="RUO31986.1"/>
    <property type="molecule type" value="Genomic_DNA"/>
</dbReference>
<dbReference type="Gene3D" id="3.40.50.2300">
    <property type="match status" value="1"/>
</dbReference>
<dbReference type="Pfam" id="PF00072">
    <property type="entry name" value="Response_reg"/>
    <property type="match status" value="1"/>
</dbReference>
<proteinExistence type="predicted"/>
<evidence type="ECO:0000313" key="5">
    <source>
        <dbReference type="Proteomes" id="UP000287410"/>
    </source>
</evidence>
<dbReference type="InterPro" id="IPR001789">
    <property type="entry name" value="Sig_transdc_resp-reg_receiver"/>
</dbReference>